<proteinExistence type="predicted"/>
<name>A0ABN4DFJ1_9CORY</name>
<gene>
    <name evidence="1" type="ORF">CATYP_02560</name>
</gene>
<organism evidence="1 2">
    <name type="scientific">Corynebacterium atypicum</name>
    <dbReference type="NCBI Taxonomy" id="191610"/>
    <lineage>
        <taxon>Bacteria</taxon>
        <taxon>Bacillati</taxon>
        <taxon>Actinomycetota</taxon>
        <taxon>Actinomycetes</taxon>
        <taxon>Mycobacteriales</taxon>
        <taxon>Corynebacteriaceae</taxon>
        <taxon>Corynebacterium</taxon>
    </lineage>
</organism>
<sequence length="123" mass="12735">MPFILEGNWNRLQPAPGQSDHANILAAFQLDIDPEIARMLAAELSAGASVTHIAQQDAGPSTPPSFPVAAFAAALARAGSAFNHASAATSRCAEQLAADSRRAVQAIEEHDRCLGAAFDGAGR</sequence>
<dbReference type="Proteomes" id="UP000028504">
    <property type="component" value="Chromosome"/>
</dbReference>
<reference evidence="1 2" key="1">
    <citation type="submission" date="2014-07" db="EMBL/GenBank/DDBJ databases">
        <title>Complete genome sequence of Corynebacterium atypicum DSM 44849: identifiction of the mycolic acid biosynthesis genes.</title>
        <authorList>
            <person name="Tippelt A."/>
            <person name="Mollmann S."/>
            <person name="Albersmeier A."/>
            <person name="Jaenicke S."/>
            <person name="Ruckert C."/>
            <person name="Tauch A."/>
        </authorList>
    </citation>
    <scope>NUCLEOTIDE SEQUENCE [LARGE SCALE GENOMIC DNA]</scope>
    <source>
        <strain evidence="1 2">R2070</strain>
    </source>
</reference>
<evidence type="ECO:0000313" key="1">
    <source>
        <dbReference type="EMBL" id="AIG63747.1"/>
    </source>
</evidence>
<dbReference type="RefSeq" id="WP_051866726.1">
    <property type="nucleotide sequence ID" value="NZ_CP008944.1"/>
</dbReference>
<protein>
    <submittedName>
        <fullName evidence="1">Uncharacterized protein</fullName>
    </submittedName>
</protein>
<dbReference type="EMBL" id="CP008944">
    <property type="protein sequence ID" value="AIG63747.1"/>
    <property type="molecule type" value="Genomic_DNA"/>
</dbReference>
<keyword evidence="2" id="KW-1185">Reference proteome</keyword>
<evidence type="ECO:0000313" key="2">
    <source>
        <dbReference type="Proteomes" id="UP000028504"/>
    </source>
</evidence>
<accession>A0ABN4DFJ1</accession>